<dbReference type="InterPro" id="IPR036510">
    <property type="entry name" value="Ribosomal_bS20_sf"/>
</dbReference>
<evidence type="ECO:0000313" key="13">
    <source>
        <dbReference type="Proteomes" id="UP000196118"/>
    </source>
</evidence>
<reference evidence="14" key="4">
    <citation type="submission" date="2020-03" db="EMBL/GenBank/DDBJ databases">
        <title>SpeciesPrimer: A bioinformatics pipeline dedicated to the design of qPCR primers for the quantification of bacterial species.</title>
        <authorList>
            <person name="Dreier M."/>
            <person name="Berthoud H."/>
            <person name="Shani N."/>
            <person name="Wechsler D."/>
            <person name="Junier P."/>
        </authorList>
    </citation>
    <scope>NUCLEOTIDE SEQUENCE [LARGE SCALE GENOMIC DNA]</scope>
    <source>
        <strain evidence="14">FAM13073</strain>
    </source>
</reference>
<accession>A0A8G0ZIZ6</accession>
<dbReference type="EMBL" id="JADOFV010000001">
    <property type="protein sequence ID" value="MBF7126292.1"/>
    <property type="molecule type" value="Genomic_DNA"/>
</dbReference>
<reference evidence="12" key="5">
    <citation type="submission" date="2020-11" db="EMBL/GenBank/DDBJ databases">
        <title>Antibiotic susceptibility profiles of Pediococcus pentosaceus from various origins and their implications for the safety assessment of strains with food-technology applications.</title>
        <authorList>
            <person name="Shani N."/>
            <person name="Oberhaensli S."/>
            <person name="Arias E."/>
        </authorList>
    </citation>
    <scope>NUCLEOTIDE SEQUENCE</scope>
    <source>
        <strain evidence="12">FAM 19164</strain>
        <strain evidence="11">FAM 24207</strain>
    </source>
</reference>
<comment type="similarity">
    <text evidence="1 7">Belongs to the bacterial ribosomal protein bS20 family.</text>
</comment>
<reference evidence="10 14" key="2">
    <citation type="submission" date="2019-10" db="EMBL/GenBank/DDBJ databases">
        <authorList>
            <person name="Irmler S."/>
            <person name="Berthoud H."/>
            <person name="Roetschi A."/>
            <person name="Arias E."/>
            <person name="Shani N."/>
            <person name="Wuethrich D."/>
            <person name="Bruggmann R."/>
        </authorList>
    </citation>
    <scope>NUCLEOTIDE SEQUENCE [LARGE SCALE GENOMIC DNA]</scope>
    <source>
        <strain evidence="10 14">FAM13073</strain>
    </source>
</reference>
<evidence type="ECO:0000313" key="10">
    <source>
        <dbReference type="EMBL" id="KAF0415238.1"/>
    </source>
</evidence>
<keyword evidence="4 7" id="KW-0689">Ribosomal protein</keyword>
<accession>A0A0R2H5U8</accession>
<feature type="region of interest" description="Disordered" evidence="8">
    <location>
        <begin position="1"/>
        <end position="25"/>
    </location>
</feature>
<dbReference type="PANTHER" id="PTHR33398:SF1">
    <property type="entry name" value="SMALL RIBOSOMAL SUBUNIT PROTEIN BS20C"/>
    <property type="match status" value="1"/>
</dbReference>
<dbReference type="GO" id="GO:0070181">
    <property type="term" value="F:small ribosomal subunit rRNA binding"/>
    <property type="evidence" value="ECO:0007669"/>
    <property type="project" value="TreeGrafter"/>
</dbReference>
<evidence type="ECO:0000256" key="3">
    <source>
        <dbReference type="ARBA" id="ARBA00022884"/>
    </source>
</evidence>
<keyword evidence="2 7" id="KW-0699">rRNA-binding</keyword>
<evidence type="ECO:0000256" key="5">
    <source>
        <dbReference type="ARBA" id="ARBA00023274"/>
    </source>
</evidence>
<dbReference type="Gene3D" id="1.20.58.110">
    <property type="entry name" value="Ribosomal protein S20"/>
    <property type="match status" value="1"/>
</dbReference>
<evidence type="ECO:0000313" key="12">
    <source>
        <dbReference type="EMBL" id="MBF7126292.1"/>
    </source>
</evidence>
<name>A0A0R2H5U8_PEDPE</name>
<evidence type="ECO:0000256" key="2">
    <source>
        <dbReference type="ARBA" id="ARBA00022730"/>
    </source>
</evidence>
<evidence type="ECO:0000313" key="9">
    <source>
        <dbReference type="EMBL" id="ARW19538.1"/>
    </source>
</evidence>
<dbReference type="SMR" id="A0A0R2H5U8"/>
<keyword evidence="5 7" id="KW-0687">Ribonucleoprotein</keyword>
<evidence type="ECO:0000256" key="6">
    <source>
        <dbReference type="ARBA" id="ARBA00035136"/>
    </source>
</evidence>
<proteinExistence type="inferred from homology"/>
<evidence type="ECO:0000256" key="7">
    <source>
        <dbReference type="HAMAP-Rule" id="MF_00500"/>
    </source>
</evidence>
<dbReference type="AlphaFoldDB" id="A0A0R2H5U8"/>
<dbReference type="EMBL" id="CP021474">
    <property type="protein sequence ID" value="ARW19538.1"/>
    <property type="molecule type" value="Genomic_DNA"/>
</dbReference>
<dbReference type="EMBL" id="WENB01000001">
    <property type="protein sequence ID" value="KAF0415238.1"/>
    <property type="molecule type" value="Genomic_DNA"/>
</dbReference>
<sequence>MPVIKSAMKRVRTSEKAAARNRSQMSAMRTSIKAFEIAATNNAENANELLQTAYSRIDRAKSKGLIKANNAGRKKSRLAKMLSK</sequence>
<dbReference type="SUPFAM" id="SSF46992">
    <property type="entry name" value="Ribosomal protein S20"/>
    <property type="match status" value="1"/>
</dbReference>
<dbReference type="Pfam" id="PF01649">
    <property type="entry name" value="Ribosomal_S20p"/>
    <property type="match status" value="1"/>
</dbReference>
<evidence type="ECO:0000256" key="1">
    <source>
        <dbReference type="ARBA" id="ARBA00007634"/>
    </source>
</evidence>
<dbReference type="GeneID" id="33062391"/>
<dbReference type="GO" id="GO:0005829">
    <property type="term" value="C:cytosol"/>
    <property type="evidence" value="ECO:0007669"/>
    <property type="project" value="TreeGrafter"/>
</dbReference>
<dbReference type="OMA" id="GVIHKNA"/>
<evidence type="ECO:0000313" key="11">
    <source>
        <dbReference type="EMBL" id="MBF7115321.1"/>
    </source>
</evidence>
<dbReference type="Proteomes" id="UP000743107">
    <property type="component" value="Unassembled WGS sequence"/>
</dbReference>
<dbReference type="EMBL" id="JADOFP010000005">
    <property type="protein sequence ID" value="MBF7115321.1"/>
    <property type="molecule type" value="Genomic_DNA"/>
</dbReference>
<dbReference type="Proteomes" id="UP000472573">
    <property type="component" value="Unassembled WGS sequence"/>
</dbReference>
<evidence type="ECO:0000313" key="15">
    <source>
        <dbReference type="Proteomes" id="UP000743107"/>
    </source>
</evidence>
<dbReference type="Proteomes" id="UP000196118">
    <property type="component" value="Chromosome"/>
</dbReference>
<dbReference type="PANTHER" id="PTHR33398">
    <property type="entry name" value="30S RIBOSOMAL PROTEIN S20"/>
    <property type="match status" value="1"/>
</dbReference>
<dbReference type="GO" id="GO:0003735">
    <property type="term" value="F:structural constituent of ribosome"/>
    <property type="evidence" value="ECO:0007669"/>
    <property type="project" value="InterPro"/>
</dbReference>
<comment type="function">
    <text evidence="7">Binds directly to 16S ribosomal RNA.</text>
</comment>
<dbReference type="RefSeq" id="WP_002833450.1">
    <property type="nucleotide sequence ID" value="NZ_BEWQ01000003.1"/>
</dbReference>
<evidence type="ECO:0000313" key="14">
    <source>
        <dbReference type="Proteomes" id="UP000472573"/>
    </source>
</evidence>
<evidence type="ECO:0000256" key="8">
    <source>
        <dbReference type="SAM" id="MobiDB-lite"/>
    </source>
</evidence>
<reference evidence="9 13" key="1">
    <citation type="submission" date="2017-05" db="EMBL/GenBank/DDBJ databases">
        <title>Genome sequence of Pediococcus pentosaceus strain SRCM100892.</title>
        <authorList>
            <person name="Cho S.H."/>
        </authorList>
    </citation>
    <scope>NUCLEOTIDE SEQUENCE [LARGE SCALE GENOMIC DNA]</scope>
    <source>
        <strain evidence="9 13">SRCM100892</strain>
    </source>
</reference>
<dbReference type="InterPro" id="IPR002583">
    <property type="entry name" value="Ribosomal_bS20"/>
</dbReference>
<dbReference type="HAMAP" id="MF_00500">
    <property type="entry name" value="Ribosomal_bS20"/>
    <property type="match status" value="1"/>
</dbReference>
<gene>
    <name evidence="7" type="primary">rpsT</name>
    <name evidence="10" type="ORF">GBO79_02645</name>
    <name evidence="11" type="ORF">ITQ90_07490</name>
    <name evidence="12" type="ORF">ITQ97_00370</name>
    <name evidence="9" type="ORF">S100892_00964</name>
</gene>
<dbReference type="Proteomes" id="UP001194632">
    <property type="component" value="Unassembled WGS sequence"/>
</dbReference>
<keyword evidence="3 7" id="KW-0694">RNA-binding</keyword>
<organism evidence="12 15">
    <name type="scientific">Pediococcus pentosaceus</name>
    <dbReference type="NCBI Taxonomy" id="1255"/>
    <lineage>
        <taxon>Bacteria</taxon>
        <taxon>Bacillati</taxon>
        <taxon>Bacillota</taxon>
        <taxon>Bacilli</taxon>
        <taxon>Lactobacillales</taxon>
        <taxon>Lactobacillaceae</taxon>
        <taxon>Pediococcus</taxon>
    </lineage>
</organism>
<protein>
    <recommendedName>
        <fullName evidence="6 7">Small ribosomal subunit protein bS20</fullName>
    </recommendedName>
</protein>
<dbReference type="NCBIfam" id="TIGR00029">
    <property type="entry name" value="S20"/>
    <property type="match status" value="1"/>
</dbReference>
<evidence type="ECO:0000256" key="4">
    <source>
        <dbReference type="ARBA" id="ARBA00022980"/>
    </source>
</evidence>
<keyword evidence="14" id="KW-1185">Reference proteome</keyword>
<dbReference type="GO" id="GO:0015935">
    <property type="term" value="C:small ribosomal subunit"/>
    <property type="evidence" value="ECO:0007669"/>
    <property type="project" value="TreeGrafter"/>
</dbReference>
<reference evidence="10" key="3">
    <citation type="submission" date="2019-12" db="EMBL/GenBank/DDBJ databases">
        <title>SpeciesPrimer: A bioinformatics pipeline dedicated to the design of qPCR primers for the quantification of bacterial species.</title>
        <authorList>
            <person name="Dreier M."/>
            <person name="Berthoud H."/>
            <person name="Shani N."/>
            <person name="Wechsler D."/>
            <person name="Junier P."/>
        </authorList>
    </citation>
    <scope>NUCLEOTIDE SEQUENCE</scope>
    <source>
        <strain evidence="10">FAM13073</strain>
    </source>
</reference>
<dbReference type="GO" id="GO:0006412">
    <property type="term" value="P:translation"/>
    <property type="evidence" value="ECO:0007669"/>
    <property type="project" value="UniProtKB-UniRule"/>
</dbReference>